<protein>
    <recommendedName>
        <fullName evidence="6">DUF3298 domain-containing protein</fullName>
    </recommendedName>
</protein>
<dbReference type="PROSITE" id="PS51257">
    <property type="entry name" value="PROKAR_LIPOPROTEIN"/>
    <property type="match status" value="1"/>
</dbReference>
<evidence type="ECO:0000313" key="5">
    <source>
        <dbReference type="Proteomes" id="UP000243807"/>
    </source>
</evidence>
<keyword evidence="5" id="KW-1185">Reference proteome</keyword>
<evidence type="ECO:0008006" key="6">
    <source>
        <dbReference type="Google" id="ProtNLM"/>
    </source>
</evidence>
<feature type="signal peptide" evidence="1">
    <location>
        <begin position="1"/>
        <end position="24"/>
    </location>
</feature>
<evidence type="ECO:0000313" key="4">
    <source>
        <dbReference type="EMBL" id="APZ41887.1"/>
    </source>
</evidence>
<organism evidence="4 5">
    <name type="scientific">Acidihalobacter ferrooxydans</name>
    <dbReference type="NCBI Taxonomy" id="1765967"/>
    <lineage>
        <taxon>Bacteria</taxon>
        <taxon>Pseudomonadati</taxon>
        <taxon>Pseudomonadota</taxon>
        <taxon>Gammaproteobacteria</taxon>
        <taxon>Chromatiales</taxon>
        <taxon>Ectothiorhodospiraceae</taxon>
        <taxon>Acidihalobacter</taxon>
    </lineage>
</organism>
<dbReference type="KEGG" id="afy:BW247_01215"/>
<dbReference type="OrthoDB" id="5637at2"/>
<dbReference type="InterPro" id="IPR037126">
    <property type="entry name" value="PdaC/RsiV-like_sf"/>
</dbReference>
<evidence type="ECO:0000256" key="1">
    <source>
        <dbReference type="SAM" id="SignalP"/>
    </source>
</evidence>
<dbReference type="InterPro" id="IPR025303">
    <property type="entry name" value="PdaC"/>
</dbReference>
<evidence type="ECO:0000259" key="2">
    <source>
        <dbReference type="Pfam" id="PF11738"/>
    </source>
</evidence>
<dbReference type="EMBL" id="CP019434">
    <property type="protein sequence ID" value="APZ41887.1"/>
    <property type="molecule type" value="Genomic_DNA"/>
</dbReference>
<dbReference type="Pfam" id="PF13739">
    <property type="entry name" value="PdaC"/>
    <property type="match status" value="1"/>
</dbReference>
<proteinExistence type="predicted"/>
<dbReference type="Gene3D" id="3.30.565.40">
    <property type="entry name" value="Fervidobacterium nodosum Rt17-B1 like"/>
    <property type="match status" value="1"/>
</dbReference>
<accession>A0A1P8UDF1</accession>
<dbReference type="Gene3D" id="3.90.640.20">
    <property type="entry name" value="Heat-shock cognate protein, ATPase"/>
    <property type="match status" value="1"/>
</dbReference>
<dbReference type="RefSeq" id="WP_076835234.1">
    <property type="nucleotide sequence ID" value="NZ_CP019434.1"/>
</dbReference>
<gene>
    <name evidence="4" type="ORF">BW247_01215</name>
</gene>
<reference evidence="4 5" key="1">
    <citation type="submission" date="2017-01" db="EMBL/GenBank/DDBJ databases">
        <title>Draft sequence of Acidihalobacter ferrooxidans strain DSM 14175 (strain V8).</title>
        <authorList>
            <person name="Khaleque H.N."/>
            <person name="Ramsay J.P."/>
            <person name="Murphy R.J.T."/>
            <person name="Kaksonen A.H."/>
            <person name="Boxall N.J."/>
            <person name="Watkin E.L.J."/>
        </authorList>
    </citation>
    <scope>NUCLEOTIDE SEQUENCE [LARGE SCALE GENOMIC DNA]</scope>
    <source>
        <strain evidence="4 5">V8</strain>
    </source>
</reference>
<dbReference type="Pfam" id="PF11738">
    <property type="entry name" value="DUF3298"/>
    <property type="match status" value="1"/>
</dbReference>
<feature type="chain" id="PRO_5013156824" description="DUF3298 domain-containing protein" evidence="1">
    <location>
        <begin position="25"/>
        <end position="268"/>
    </location>
</feature>
<feature type="domain" description="DUF3298" evidence="2">
    <location>
        <begin position="160"/>
        <end position="246"/>
    </location>
</feature>
<keyword evidence="1" id="KW-0732">Signal</keyword>
<feature type="domain" description="Deacetylase PdaC" evidence="3">
    <location>
        <begin position="101"/>
        <end position="140"/>
    </location>
</feature>
<dbReference type="AlphaFoldDB" id="A0A1P8UDF1"/>
<sequence length="268" mass="28662">MRAFRLTHHPAPTLALSLSALLFGGCTTPAPPPVKSARHSPCDALAPATPAPAIIDRHSTPLYRYAICYPALGTAGPALDPVLHVWAKRQLAAFLSTASQPRPQPWVYELLIDMRIVAKGDGFVSVLASGYRFTGGAHGMPFLASFNLIDGHLVTQPGQLFANAAQARAVLSTQARSVFAKRAAGGDTAWCFKDKKWLRAGTAPTPQNYAIATLTARDGQATGLRLYFPPYQVAPYACGTQTVDVPARVLYPLLAAADRAPFTARQSR</sequence>
<dbReference type="InterPro" id="IPR021729">
    <property type="entry name" value="DUF3298"/>
</dbReference>
<name>A0A1P8UDF1_9GAMM</name>
<dbReference type="Proteomes" id="UP000243807">
    <property type="component" value="Chromosome"/>
</dbReference>
<dbReference type="STRING" id="1765967.BW247_01215"/>
<evidence type="ECO:0000259" key="3">
    <source>
        <dbReference type="Pfam" id="PF13739"/>
    </source>
</evidence>